<dbReference type="GO" id="GO:0000226">
    <property type="term" value="P:microtubule cytoskeleton organization"/>
    <property type="evidence" value="ECO:0007669"/>
    <property type="project" value="TreeGrafter"/>
</dbReference>
<dbReference type="VEuPathDB" id="TrichDB:TRFO_25978"/>
<dbReference type="InterPro" id="IPR004344">
    <property type="entry name" value="TTL/TTLL_fam"/>
</dbReference>
<evidence type="ECO:0000313" key="7">
    <source>
        <dbReference type="Proteomes" id="UP000179807"/>
    </source>
</evidence>
<accession>A0A1J4K557</accession>
<protein>
    <recommendedName>
        <fullName evidence="4">Tubulin--tyrosine ligase-like protein 5</fullName>
    </recommendedName>
</protein>
<name>A0A1J4K557_9EUKA</name>
<evidence type="ECO:0000256" key="3">
    <source>
        <dbReference type="ARBA" id="ARBA00022840"/>
    </source>
</evidence>
<evidence type="ECO:0000256" key="5">
    <source>
        <dbReference type="ARBA" id="ARBA00049274"/>
    </source>
</evidence>
<dbReference type="GO" id="GO:0036064">
    <property type="term" value="C:ciliary basal body"/>
    <property type="evidence" value="ECO:0007669"/>
    <property type="project" value="TreeGrafter"/>
</dbReference>
<dbReference type="GO" id="GO:0015631">
    <property type="term" value="F:tubulin binding"/>
    <property type="evidence" value="ECO:0007669"/>
    <property type="project" value="TreeGrafter"/>
</dbReference>
<proteinExistence type="predicted"/>
<dbReference type="Proteomes" id="UP000179807">
    <property type="component" value="Unassembled WGS sequence"/>
</dbReference>
<keyword evidence="7" id="KW-1185">Reference proteome</keyword>
<dbReference type="RefSeq" id="XP_068359250.1">
    <property type="nucleotide sequence ID" value="XM_068504668.1"/>
</dbReference>
<evidence type="ECO:0000256" key="2">
    <source>
        <dbReference type="ARBA" id="ARBA00022741"/>
    </source>
</evidence>
<dbReference type="EMBL" id="MLAK01000736">
    <property type="protein sequence ID" value="OHT06114.1"/>
    <property type="molecule type" value="Genomic_DNA"/>
</dbReference>
<comment type="catalytic activity">
    <reaction evidence="5">
        <text>L-glutamyl-[protein] + L-glutamate + ATP = gamma-L-glutamyl-L-glutamyl-[protein] + ADP + phosphate + H(+)</text>
        <dbReference type="Rhea" id="RHEA:60144"/>
        <dbReference type="Rhea" id="RHEA-COMP:10208"/>
        <dbReference type="Rhea" id="RHEA-COMP:15517"/>
        <dbReference type="ChEBI" id="CHEBI:15378"/>
        <dbReference type="ChEBI" id="CHEBI:29973"/>
        <dbReference type="ChEBI" id="CHEBI:29985"/>
        <dbReference type="ChEBI" id="CHEBI:30616"/>
        <dbReference type="ChEBI" id="CHEBI:43474"/>
        <dbReference type="ChEBI" id="CHEBI:143622"/>
        <dbReference type="ChEBI" id="CHEBI:456216"/>
    </reaction>
    <physiologicalReaction direction="left-to-right" evidence="5">
        <dbReference type="Rhea" id="RHEA:60145"/>
    </physiologicalReaction>
</comment>
<dbReference type="PANTHER" id="PTHR12241:SF145">
    <property type="entry name" value="TUBULIN POLYGLUTAMYLASE TTLL5"/>
    <property type="match status" value="1"/>
</dbReference>
<keyword evidence="1 6" id="KW-0436">Ligase</keyword>
<comment type="caution">
    <text evidence="6">The sequence shown here is derived from an EMBL/GenBank/DDBJ whole genome shotgun (WGS) entry which is preliminary data.</text>
</comment>
<dbReference type="SUPFAM" id="SSF56059">
    <property type="entry name" value="Glutathione synthetase ATP-binding domain-like"/>
    <property type="match status" value="1"/>
</dbReference>
<dbReference type="AlphaFoldDB" id="A0A1J4K557"/>
<organism evidence="6 7">
    <name type="scientific">Tritrichomonas foetus</name>
    <dbReference type="NCBI Taxonomy" id="1144522"/>
    <lineage>
        <taxon>Eukaryota</taxon>
        <taxon>Metamonada</taxon>
        <taxon>Parabasalia</taxon>
        <taxon>Tritrichomonadida</taxon>
        <taxon>Tritrichomonadidae</taxon>
        <taxon>Tritrichomonas</taxon>
    </lineage>
</organism>
<evidence type="ECO:0000256" key="1">
    <source>
        <dbReference type="ARBA" id="ARBA00022598"/>
    </source>
</evidence>
<keyword evidence="3" id="KW-0067">ATP-binding</keyword>
<gene>
    <name evidence="6" type="ORF">TRFO_25978</name>
</gene>
<dbReference type="Gene3D" id="3.30.470.20">
    <property type="entry name" value="ATP-grasp fold, B domain"/>
    <property type="match status" value="1"/>
</dbReference>
<keyword evidence="2" id="KW-0547">Nucleotide-binding</keyword>
<dbReference type="GO" id="GO:0070740">
    <property type="term" value="F:tubulin-glutamic acid ligase activity"/>
    <property type="evidence" value="ECO:0007669"/>
    <property type="project" value="TreeGrafter"/>
</dbReference>
<dbReference type="OrthoDB" id="202825at2759"/>
<dbReference type="GeneID" id="94839372"/>
<dbReference type="Pfam" id="PF03133">
    <property type="entry name" value="TTL"/>
    <property type="match status" value="1"/>
</dbReference>
<reference evidence="6" key="1">
    <citation type="submission" date="2016-10" db="EMBL/GenBank/DDBJ databases">
        <authorList>
            <person name="Benchimol M."/>
            <person name="Almeida L.G."/>
            <person name="Vasconcelos A.T."/>
            <person name="Perreira-Neves A."/>
            <person name="Rosa I.A."/>
            <person name="Tasca T."/>
            <person name="Bogo M.R."/>
            <person name="de Souza W."/>
        </authorList>
    </citation>
    <scope>NUCLEOTIDE SEQUENCE [LARGE SCALE GENOMIC DNA]</scope>
    <source>
        <strain evidence="6">K</strain>
    </source>
</reference>
<dbReference type="PROSITE" id="PS51221">
    <property type="entry name" value="TTL"/>
    <property type="match status" value="1"/>
</dbReference>
<evidence type="ECO:0000313" key="6">
    <source>
        <dbReference type="EMBL" id="OHT06114.1"/>
    </source>
</evidence>
<sequence>MQQISQFFAAMPLPFSYLKIPLENEPRTSYKNKLYYHVEHKVITSLTREAFFHCGLHLTTGENWIVSWGRQLEPEQYRQVKSYQKINHFVGAYFIGRKDELHKRMRELKENGFNVDFYPESYLLYDDFNTLVNAWMNHKIWIIKPPAMSRGRGIKLYQSDTLPPDEEGLLVQEYISKPLIIGERKFDIRIYVFVPSIMPLRVYIHKNGLAKFCTHKYNEHGSYDDSRAHLTNFSLNKEDLNFNRCSNGQNEEISDSKWSLDFLMEYLKNERHCDTEKMMKDIERICIATLISSSNLLRPIQRRYESHRTMSYELYGFDILFDQNLHAYLMEVNISPSLSGADSELDQSIKFPVNLDVLRLAKIVKPDMREIKQYNPYISLDIFNQHYSESITPERRKAIENGRINPWDDPVFADFVIIREYIDEQNAPSGFRLIYPLHETADNYKECFGKTMCYEDIVFYQWIKMDSEKQLRVFKSKLGVYASHINPIKEEIMKYRENEKKINNEEQERLVADGKTNNSNFTHLITTEIHVSQTVNQKPKERCKSVPIQPRKSMFDFFV</sequence>
<dbReference type="GO" id="GO:0005524">
    <property type="term" value="F:ATP binding"/>
    <property type="evidence" value="ECO:0007669"/>
    <property type="project" value="UniProtKB-KW"/>
</dbReference>
<dbReference type="PANTHER" id="PTHR12241">
    <property type="entry name" value="TUBULIN POLYGLUTAMYLASE"/>
    <property type="match status" value="1"/>
</dbReference>
<evidence type="ECO:0000256" key="4">
    <source>
        <dbReference type="ARBA" id="ARBA00041448"/>
    </source>
</evidence>